<sequence length="312" mass="34472">MSVLRREGFAERPTGSELIMNLLDTAQEVASGGNCLKLVKFLRDRYLQFSRERPGSAGLFNVIRRVLTYIREHGCSGVRDFIAGLKESYDKALWSASEVMAKRVVDGEVLMTNSNSLAVRRLFEILVRNKVKFSVYVLESRPGLEGLILADYLDKLGVETYLIVDSAARFFMKNIDKVVAGAEAVAANGAIVSKVGTSLMALVASEARVRFFAIAPTLKISLETVYGELVKLPEGDWRLLMDEETRKSLPEKYVAKAPLYDVTPPNMIDGVATELGLYPPQSIPILVKTIYGSYPPQLTPLERLFSELLGGG</sequence>
<gene>
    <name evidence="5" type="ORF">ENM60_01860</name>
</gene>
<reference evidence="5" key="1">
    <citation type="journal article" date="2020" name="mSystems">
        <title>Genome- and Community-Level Interaction Insights into Carbon Utilization and Element Cycling Functions of Hydrothermarchaeota in Hydrothermal Sediment.</title>
        <authorList>
            <person name="Zhou Z."/>
            <person name="Liu Y."/>
            <person name="Xu W."/>
            <person name="Pan J."/>
            <person name="Luo Z.H."/>
            <person name="Li M."/>
        </authorList>
    </citation>
    <scope>NUCLEOTIDE SEQUENCE [LARGE SCALE GENOMIC DNA]</scope>
    <source>
        <strain evidence="5">SpSt-110</strain>
    </source>
</reference>
<dbReference type="PANTHER" id="PTHR45860">
    <property type="entry name" value="TRANSLATION INITIATION FACTOR EIF-2B SUBUNIT ALPHA"/>
    <property type="match status" value="1"/>
</dbReference>
<evidence type="ECO:0000313" key="5">
    <source>
        <dbReference type="EMBL" id="HHP67528.1"/>
    </source>
</evidence>
<dbReference type="EMBL" id="DRYK01000027">
    <property type="protein sequence ID" value="HHP67528.1"/>
    <property type="molecule type" value="Genomic_DNA"/>
</dbReference>
<dbReference type="SUPFAM" id="SSF100950">
    <property type="entry name" value="NagB/RpiA/CoA transferase-like"/>
    <property type="match status" value="1"/>
</dbReference>
<proteinExistence type="inferred from homology"/>
<protein>
    <submittedName>
        <fullName evidence="5">Initiation factor 2B</fullName>
    </submittedName>
</protein>
<evidence type="ECO:0000256" key="2">
    <source>
        <dbReference type="ARBA" id="ARBA00022540"/>
    </source>
</evidence>
<dbReference type="AlphaFoldDB" id="A0A7J3XXS5"/>
<dbReference type="PANTHER" id="PTHR45860:SF1">
    <property type="entry name" value="TRANSLATION INITIATION FACTOR EIF-2B SUBUNIT ALPHA"/>
    <property type="match status" value="1"/>
</dbReference>
<dbReference type="GO" id="GO:0003743">
    <property type="term" value="F:translation initiation factor activity"/>
    <property type="evidence" value="ECO:0007669"/>
    <property type="project" value="UniProtKB-KW"/>
</dbReference>
<dbReference type="Gene3D" id="3.40.50.10470">
    <property type="entry name" value="Translation initiation factor eif-2b, domain 2"/>
    <property type="match status" value="1"/>
</dbReference>
<keyword evidence="3" id="KW-0648">Protein biosynthesis</keyword>
<evidence type="ECO:0000256" key="1">
    <source>
        <dbReference type="ARBA" id="ARBA00007251"/>
    </source>
</evidence>
<dbReference type="InterPro" id="IPR037171">
    <property type="entry name" value="NagB/RpiA_transferase-like"/>
</dbReference>
<dbReference type="Pfam" id="PF01008">
    <property type="entry name" value="IF-2B"/>
    <property type="match status" value="1"/>
</dbReference>
<name>A0A7J3XXS5_9CREN</name>
<dbReference type="InterPro" id="IPR051501">
    <property type="entry name" value="eIF2B_alpha/beta/delta"/>
</dbReference>
<accession>A0A7J3XXS5</accession>
<evidence type="ECO:0000256" key="4">
    <source>
        <dbReference type="RuleBase" id="RU003814"/>
    </source>
</evidence>
<comment type="caution">
    <text evidence="5">The sequence shown here is derived from an EMBL/GenBank/DDBJ whole genome shotgun (WGS) entry which is preliminary data.</text>
</comment>
<evidence type="ECO:0000256" key="3">
    <source>
        <dbReference type="ARBA" id="ARBA00022917"/>
    </source>
</evidence>
<dbReference type="InterPro" id="IPR042529">
    <property type="entry name" value="IF_2B-like_C"/>
</dbReference>
<keyword evidence="2 5" id="KW-0396">Initiation factor</keyword>
<organism evidence="5">
    <name type="scientific">Thermogladius calderae</name>
    <dbReference type="NCBI Taxonomy" id="1200300"/>
    <lineage>
        <taxon>Archaea</taxon>
        <taxon>Thermoproteota</taxon>
        <taxon>Thermoprotei</taxon>
        <taxon>Desulfurococcales</taxon>
        <taxon>Desulfurococcaceae</taxon>
        <taxon>Thermogladius</taxon>
    </lineage>
</organism>
<comment type="similarity">
    <text evidence="1 4">Belongs to the eIF-2B alpha/beta/delta subunits family.</text>
</comment>
<dbReference type="InterPro" id="IPR000649">
    <property type="entry name" value="IF-2B-related"/>
</dbReference>